<protein>
    <submittedName>
        <fullName evidence="1">Uncharacterized protein</fullName>
    </submittedName>
</protein>
<proteinExistence type="predicted"/>
<evidence type="ECO:0000313" key="1">
    <source>
        <dbReference type="EMBL" id="SOD61130.1"/>
    </source>
</evidence>
<reference evidence="2" key="1">
    <citation type="submission" date="2017-09" db="EMBL/GenBank/DDBJ databases">
        <authorList>
            <person name="Varghese N."/>
            <person name="Submissions S."/>
        </authorList>
    </citation>
    <scope>NUCLEOTIDE SEQUENCE [LARGE SCALE GENOMIC DNA]</scope>
    <source>
        <strain evidence="2">JKS000234</strain>
    </source>
</reference>
<dbReference type="AlphaFoldDB" id="A0A286DR43"/>
<dbReference type="Proteomes" id="UP000219271">
    <property type="component" value="Unassembled WGS sequence"/>
</dbReference>
<sequence>MTIVTSNLTVIESTDDLCRENIMTAIVSKRMICWLISHVDDNLSLALMLKGLSSVSNF</sequence>
<accession>A0A286DR43</accession>
<name>A0A286DR43_9GAMM</name>
<keyword evidence="2" id="KW-1185">Reference proteome</keyword>
<gene>
    <name evidence="1" type="ORF">SAMN06273570_4968</name>
</gene>
<dbReference type="EMBL" id="OCMY01000003">
    <property type="protein sequence ID" value="SOD61130.1"/>
    <property type="molecule type" value="Genomic_DNA"/>
</dbReference>
<organism evidence="1 2">
    <name type="scientific">Candidatus Pantoea floridensis</name>
    <dbReference type="NCBI Taxonomy" id="1938870"/>
    <lineage>
        <taxon>Bacteria</taxon>
        <taxon>Pseudomonadati</taxon>
        <taxon>Pseudomonadota</taxon>
        <taxon>Gammaproteobacteria</taxon>
        <taxon>Enterobacterales</taxon>
        <taxon>Erwiniaceae</taxon>
        <taxon>Pantoea</taxon>
    </lineage>
</organism>
<evidence type="ECO:0000313" key="2">
    <source>
        <dbReference type="Proteomes" id="UP000219271"/>
    </source>
</evidence>